<evidence type="ECO:0000313" key="9">
    <source>
        <dbReference type="Proteomes" id="UP001556118"/>
    </source>
</evidence>
<evidence type="ECO:0000259" key="7">
    <source>
        <dbReference type="Pfam" id="PF01551"/>
    </source>
</evidence>
<accession>A0ABV3R9F3</accession>
<evidence type="ECO:0000256" key="5">
    <source>
        <dbReference type="ARBA" id="ARBA00022833"/>
    </source>
</evidence>
<dbReference type="Proteomes" id="UP001556118">
    <property type="component" value="Unassembled WGS sequence"/>
</dbReference>
<dbReference type="InterPro" id="IPR016047">
    <property type="entry name" value="M23ase_b-sheet_dom"/>
</dbReference>
<keyword evidence="2" id="KW-0645">Protease</keyword>
<evidence type="ECO:0000256" key="4">
    <source>
        <dbReference type="ARBA" id="ARBA00022801"/>
    </source>
</evidence>
<keyword evidence="4 8" id="KW-0378">Hydrolase</keyword>
<dbReference type="SUPFAM" id="SSF51261">
    <property type="entry name" value="Duplicated hybrid motif"/>
    <property type="match status" value="1"/>
</dbReference>
<sequence>MFREPGHIEESSLGAGGPAALVRGQVVGAHSKGAGWRKRVESLTARAATAVGLVHGVDRRKWLPRLGTCLGLGVAAVSLWPDFSQVEAAATLPDDPAVRDEFRSQMIMPLALGADSGRRMGATTLVRPLTNTPERPSIQLMTTLGQGDGFGRMLARAGVGQSDIDRISALMGGVLPTRQIASGTQFDITLGRRPEPGAARTLESINFRARFDLDLTIARQDGALTLQRHPIAVDETPLRIRGEVGSSLYRSARNAGAPVVAIQSYLHAIDRHLSLENDLRAGDSFDIVVAYKRSAKGEREVGELLYAGLERGGKPQLQLLRWGKDGNMVAAGSLTAASQSRSVGAPVAGRVTSNFGMRRHPILGFVRRHAGVDYGARHGAPIYAVADGVVSFAGRHGGHGNFVRLDHGAGNGTGYAHMSRIAVSRGARVRAGQVIGYVGSTGLSTGPHLHFEAYRGGRTVNPAGLRLASRPQIDKRELAAFKQRLGTVMAVRPGAALDSIAPAAVASEHELHREIDRLADHRDPAPMGNSQPVVRRLAAIEDSRQHN</sequence>
<dbReference type="Pfam" id="PF01551">
    <property type="entry name" value="Peptidase_M23"/>
    <property type="match status" value="1"/>
</dbReference>
<dbReference type="InterPro" id="IPR011055">
    <property type="entry name" value="Dup_hybrid_motif"/>
</dbReference>
<dbReference type="PANTHER" id="PTHR21666">
    <property type="entry name" value="PEPTIDASE-RELATED"/>
    <property type="match status" value="1"/>
</dbReference>
<dbReference type="RefSeq" id="WP_367771126.1">
    <property type="nucleotide sequence ID" value="NZ_JBFNXR010000021.1"/>
</dbReference>
<dbReference type="Gene3D" id="3.10.450.350">
    <property type="match status" value="1"/>
</dbReference>
<dbReference type="PANTHER" id="PTHR21666:SF288">
    <property type="entry name" value="CELL DIVISION PROTEIN YTFB"/>
    <property type="match status" value="1"/>
</dbReference>
<dbReference type="InterPro" id="IPR050570">
    <property type="entry name" value="Cell_wall_metabolism_enzyme"/>
</dbReference>
<dbReference type="CDD" id="cd12797">
    <property type="entry name" value="M23_peptidase"/>
    <property type="match status" value="1"/>
</dbReference>
<evidence type="ECO:0000256" key="6">
    <source>
        <dbReference type="ARBA" id="ARBA00023049"/>
    </source>
</evidence>
<evidence type="ECO:0000313" key="8">
    <source>
        <dbReference type="EMBL" id="MEW9854723.1"/>
    </source>
</evidence>
<dbReference type="Gene3D" id="2.70.70.10">
    <property type="entry name" value="Glucose Permease (Domain IIA)"/>
    <property type="match status" value="1"/>
</dbReference>
<protein>
    <submittedName>
        <fullName evidence="8">M23 family metallopeptidase</fullName>
        <ecNumber evidence="8">3.4.24.-</ecNumber>
    </submittedName>
</protein>
<keyword evidence="9" id="KW-1185">Reference proteome</keyword>
<organism evidence="8 9">
    <name type="scientific">Novosphingobium rhizovicinum</name>
    <dbReference type="NCBI Taxonomy" id="3228928"/>
    <lineage>
        <taxon>Bacteria</taxon>
        <taxon>Pseudomonadati</taxon>
        <taxon>Pseudomonadota</taxon>
        <taxon>Alphaproteobacteria</taxon>
        <taxon>Sphingomonadales</taxon>
        <taxon>Sphingomonadaceae</taxon>
        <taxon>Novosphingobium</taxon>
    </lineage>
</organism>
<gene>
    <name evidence="8" type="ORF">ABUH87_05975</name>
</gene>
<keyword evidence="3" id="KW-0479">Metal-binding</keyword>
<dbReference type="EMBL" id="JBFNXR010000021">
    <property type="protein sequence ID" value="MEW9854723.1"/>
    <property type="molecule type" value="Genomic_DNA"/>
</dbReference>
<dbReference type="EC" id="3.4.24.-" evidence="8"/>
<comment type="caution">
    <text evidence="8">The sequence shown here is derived from an EMBL/GenBank/DDBJ whole genome shotgun (WGS) entry which is preliminary data.</text>
</comment>
<dbReference type="GO" id="GO:0016787">
    <property type="term" value="F:hydrolase activity"/>
    <property type="evidence" value="ECO:0007669"/>
    <property type="project" value="UniProtKB-KW"/>
</dbReference>
<reference evidence="8 9" key="1">
    <citation type="submission" date="2024-06" db="EMBL/GenBank/DDBJ databases">
        <title>Novosphingobium rhizovicinus M1R2S20.</title>
        <authorList>
            <person name="Sun J.-Q."/>
        </authorList>
    </citation>
    <scope>NUCLEOTIDE SEQUENCE [LARGE SCALE GENOMIC DNA]</scope>
    <source>
        <strain evidence="8 9">M1R2S20</strain>
    </source>
</reference>
<evidence type="ECO:0000256" key="2">
    <source>
        <dbReference type="ARBA" id="ARBA00022670"/>
    </source>
</evidence>
<comment type="cofactor">
    <cofactor evidence="1">
        <name>Zn(2+)</name>
        <dbReference type="ChEBI" id="CHEBI:29105"/>
    </cofactor>
</comment>
<name>A0ABV3R9F3_9SPHN</name>
<keyword evidence="5" id="KW-0862">Zinc</keyword>
<evidence type="ECO:0000256" key="1">
    <source>
        <dbReference type="ARBA" id="ARBA00001947"/>
    </source>
</evidence>
<evidence type="ECO:0000256" key="3">
    <source>
        <dbReference type="ARBA" id="ARBA00022723"/>
    </source>
</evidence>
<proteinExistence type="predicted"/>
<feature type="domain" description="M23ase beta-sheet core" evidence="7">
    <location>
        <begin position="368"/>
        <end position="462"/>
    </location>
</feature>
<keyword evidence="6" id="KW-0482">Metalloprotease</keyword>